<evidence type="ECO:0000313" key="1">
    <source>
        <dbReference type="EMBL" id="AOG30796.1"/>
    </source>
</evidence>
<sequence>MYFLTTKADTLDMICRIISRVSAFVVKKYIHAADHVHQVVEEHAEEYAPLKCANAVLRIPIAFHNRTAHQIHDFITDYIHESADDMTFVHLSHAMAFAKTLTIPLKVKVCKRMITYAVNRACDIVDQTRRVCNMLRVVANPTEDNLAALVSASEVREKSLRRLVVEHPFITGCASLAVVSYLLAKWKIVRYHEQRLAAITDHNLEQVAATRTTWCRWPDREYKDEVLLLIHDPAAQKEDRRPCTFPSFTGKQVIIGGKTKMAELVRFKDSERGEVPVKIPILPPSSSGLRCFISHWRFRIQGPLRCWLQSSYKLEFRLYKLPTAVMSQALNQILIVNDPHQLYEYLTLHICRSMDYNVNFEDKVALIETCLLQHYLIRSRYNTSEFEIPLECFQ</sequence>
<proteinExistence type="predicted"/>
<dbReference type="EMBL" id="KX160089">
    <property type="protein sequence ID" value="AOG30796.1"/>
    <property type="molecule type" value="Genomic_RNA"/>
</dbReference>
<organism evidence="1">
    <name type="scientific">Towan virus</name>
    <dbReference type="NCBI Taxonomy" id="1892900"/>
    <lineage>
        <taxon>Viruses</taxon>
    </lineage>
</organism>
<protein>
    <submittedName>
        <fullName evidence="1">Gp1</fullName>
    </submittedName>
</protein>
<name>A0A1B3Q5U4_9VIRU</name>
<reference evidence="1" key="1">
    <citation type="submission" date="2016-04" db="EMBL/GenBank/DDBJ databases">
        <authorList>
            <person name="Evans L.H."/>
            <person name="Alamgir A."/>
            <person name="Owens N."/>
            <person name="Weber N.D."/>
            <person name="Virtaneva K."/>
            <person name="Barbian K."/>
            <person name="Babar A."/>
            <person name="Rosenke K."/>
        </authorList>
    </citation>
    <scope>NUCLEOTIDE SEQUENCE</scope>
    <source>
        <strain evidence="1">WP1</strain>
    </source>
</reference>
<accession>A0A1B3Q5U4</accession>